<evidence type="ECO:0000259" key="4">
    <source>
        <dbReference type="Pfam" id="PF00441"/>
    </source>
</evidence>
<keyword evidence="5" id="KW-0560">Oxidoreductase</keyword>
<dbReference type="InterPro" id="IPR046373">
    <property type="entry name" value="Acyl-CoA_Oxase/DH_mid-dom_sf"/>
</dbReference>
<gene>
    <name evidence="5" type="ORF">SRIMR7_39860</name>
</gene>
<dbReference type="GO" id="GO:0016937">
    <property type="term" value="F:short-chain fatty acyl-CoA dehydrogenase activity"/>
    <property type="evidence" value="ECO:0007669"/>
    <property type="project" value="UniProtKB-EC"/>
</dbReference>
<proteinExistence type="inferred from homology"/>
<accession>A0ABY3ZDP9</accession>
<dbReference type="Gene3D" id="1.20.140.10">
    <property type="entry name" value="Butyryl-CoA Dehydrogenase, subunit A, domain 3"/>
    <property type="match status" value="1"/>
</dbReference>
<dbReference type="GeneID" id="66852522"/>
<name>A0ABY3ZDP9_STRRM</name>
<dbReference type="Pfam" id="PF00441">
    <property type="entry name" value="Acyl-CoA_dh_1"/>
    <property type="match status" value="1"/>
</dbReference>
<dbReference type="SUPFAM" id="SSF56645">
    <property type="entry name" value="Acyl-CoA dehydrogenase NM domain-like"/>
    <property type="match status" value="1"/>
</dbReference>
<evidence type="ECO:0000313" key="6">
    <source>
        <dbReference type="Proteomes" id="UP000829494"/>
    </source>
</evidence>
<dbReference type="EMBL" id="CP094298">
    <property type="protein sequence ID" value="UNZ08327.1"/>
    <property type="molecule type" value="Genomic_DNA"/>
</dbReference>
<evidence type="ECO:0000313" key="5">
    <source>
        <dbReference type="EMBL" id="UNZ08327.1"/>
    </source>
</evidence>
<evidence type="ECO:0000256" key="1">
    <source>
        <dbReference type="ARBA" id="ARBA00009347"/>
    </source>
</evidence>
<dbReference type="InterPro" id="IPR009100">
    <property type="entry name" value="AcylCoA_DH/oxidase_NM_dom_sf"/>
</dbReference>
<comment type="similarity">
    <text evidence="1">Belongs to the acyl-CoA dehydrogenase family.</text>
</comment>
<dbReference type="PANTHER" id="PTHR43884">
    <property type="entry name" value="ACYL-COA DEHYDROGENASE"/>
    <property type="match status" value="1"/>
</dbReference>
<dbReference type="SUPFAM" id="SSF47203">
    <property type="entry name" value="Acyl-CoA dehydrogenase C-terminal domain-like"/>
    <property type="match status" value="1"/>
</dbReference>
<dbReference type="RefSeq" id="WP_003980653.1">
    <property type="nucleotide sequence ID" value="NZ_CP043497.1"/>
</dbReference>
<dbReference type="InterPro" id="IPR009075">
    <property type="entry name" value="AcylCo_DH/oxidase_C"/>
</dbReference>
<dbReference type="Proteomes" id="UP000829494">
    <property type="component" value="Chromosome"/>
</dbReference>
<protein>
    <submittedName>
        <fullName evidence="5">Acyl-CoA dehydrogenase, short-chain specific</fullName>
        <ecNumber evidence="5">1.3.8.1</ecNumber>
    </submittedName>
</protein>
<dbReference type="InterPro" id="IPR036250">
    <property type="entry name" value="AcylCo_DH-like_C"/>
</dbReference>
<dbReference type="Gene3D" id="2.40.110.10">
    <property type="entry name" value="Butyryl-CoA Dehydrogenase, subunit A, domain 2"/>
    <property type="match status" value="1"/>
</dbReference>
<keyword evidence="6" id="KW-1185">Reference proteome</keyword>
<sequence>MADPLLFNPRTYDPAHFDPETRRLLRATVDWFENRGKRRLIEDYRSRAWLADFLAFAAKEKLFATFLTPASAAGEQPADQQADGHPDKRWDTARIAALNEIFGFYGLDYWYAWQVTILGLGPVWQSDNAAARARAAELLDQGEVFAFGLSEKTHGADIYSTDMLLEPDGDGGFRASGAKYYIGNGNAAGLVSVFGRRTDIEGPDGYVFFAADSRHPAYHLVKNVVDSSKYVSEFRLDDYPVGPDDILHTGRAAFDAALNTVNVGKFNLCTASIGICEHAMYEAVTHAHNRILYGRPVTAFPHVRRELTDAYVRLAGMKLFSDRAVDYFRSAGPDDRRYLLFNPMTKMKVTTEGEKVIDLMWDVIAAKGFEKDTYFAQAATEIRGLPKLEGTVHVNLALILKFMGNHLLNPAAYEPVPTRLDAADDAFLFRQGPARGLGSVRFHDWRPAFDAYAALPNVARFREQADALCEFVTTAAPDEKQSRDLDLLLAVGQLFALVVHGQLILEQARLTGLDEDVLDELFAVLVRDFSAYAVELHGKDSATDAQQRWALAAVRRPVVDEARSARVWERVEALSGTYEMAP</sequence>
<keyword evidence="3" id="KW-0274">FAD</keyword>
<dbReference type="EC" id="1.3.8.1" evidence="5"/>
<dbReference type="PANTHER" id="PTHR43884:SF19">
    <property type="entry name" value="ACYL-COA DEHYDROGENASE FADE4-RELATED"/>
    <property type="match status" value="1"/>
</dbReference>
<feature type="domain" description="Acyl-CoA dehydrogenase/oxidase C-terminal" evidence="4">
    <location>
        <begin position="254"/>
        <end position="402"/>
    </location>
</feature>
<reference evidence="5 6" key="1">
    <citation type="submission" date="2022-03" db="EMBL/GenBank/DDBJ databases">
        <title>Complete genome of Streptomyces rimosus ssp. rimosus R7 (=ATCC 10970).</title>
        <authorList>
            <person name="Beganovic S."/>
            <person name="Ruckert C."/>
            <person name="Busche T."/>
            <person name="Kalinowski J."/>
            <person name="Wittmann C."/>
        </authorList>
    </citation>
    <scope>NUCLEOTIDE SEQUENCE [LARGE SCALE GENOMIC DNA]</scope>
    <source>
        <strain evidence="5 6">R7</strain>
    </source>
</reference>
<evidence type="ECO:0000256" key="2">
    <source>
        <dbReference type="ARBA" id="ARBA00022630"/>
    </source>
</evidence>
<organism evidence="5 6">
    <name type="scientific">Streptomyces rimosus subsp. rimosus</name>
    <dbReference type="NCBI Taxonomy" id="132474"/>
    <lineage>
        <taxon>Bacteria</taxon>
        <taxon>Bacillati</taxon>
        <taxon>Actinomycetota</taxon>
        <taxon>Actinomycetes</taxon>
        <taxon>Kitasatosporales</taxon>
        <taxon>Streptomycetaceae</taxon>
        <taxon>Streptomyces</taxon>
    </lineage>
</organism>
<evidence type="ECO:0000256" key="3">
    <source>
        <dbReference type="ARBA" id="ARBA00022827"/>
    </source>
</evidence>
<keyword evidence="2" id="KW-0285">Flavoprotein</keyword>